<dbReference type="Pfam" id="PF12805">
    <property type="entry name" value="FUSC-like"/>
    <property type="match status" value="1"/>
</dbReference>
<keyword evidence="11" id="KW-1185">Reference proteome</keyword>
<protein>
    <submittedName>
        <fullName evidence="10">TIGR01666 family membrane protein</fullName>
    </submittedName>
</protein>
<evidence type="ECO:0000259" key="9">
    <source>
        <dbReference type="Pfam" id="PF13515"/>
    </source>
</evidence>
<dbReference type="InterPro" id="IPR049453">
    <property type="entry name" value="Memb_transporter_dom"/>
</dbReference>
<dbReference type="NCBIfam" id="TIGR01666">
    <property type="entry name" value="YCCS"/>
    <property type="match status" value="1"/>
</dbReference>
<dbReference type="EMBL" id="MDTQ01000001">
    <property type="protein sequence ID" value="ODC04762.1"/>
    <property type="molecule type" value="Genomic_DNA"/>
</dbReference>
<dbReference type="OrthoDB" id="8670769at2"/>
<feature type="domain" description="Integral membrane bound transporter" evidence="9">
    <location>
        <begin position="418"/>
        <end position="536"/>
    </location>
</feature>
<dbReference type="STRING" id="197479.BFW38_15720"/>
<keyword evidence="4 7" id="KW-1133">Transmembrane helix</keyword>
<feature type="transmembrane region" description="Helical" evidence="7">
    <location>
        <begin position="146"/>
        <end position="169"/>
    </location>
</feature>
<dbReference type="InterPro" id="IPR010020">
    <property type="entry name" value="Integral_membrane_YCCS_YHJK"/>
</dbReference>
<dbReference type="PANTHER" id="PTHR30509">
    <property type="entry name" value="P-HYDROXYBENZOIC ACID EFFLUX PUMP SUBUNIT-RELATED"/>
    <property type="match status" value="1"/>
</dbReference>
<dbReference type="Proteomes" id="UP000094291">
    <property type="component" value="Unassembled WGS sequence"/>
</dbReference>
<dbReference type="PANTHER" id="PTHR30509:SF8">
    <property type="entry name" value="INNER MEMBRANE PROTEIN YCCS"/>
    <property type="match status" value="1"/>
</dbReference>
<evidence type="ECO:0000313" key="11">
    <source>
        <dbReference type="Proteomes" id="UP000094291"/>
    </source>
</evidence>
<comment type="caution">
    <text evidence="10">The sequence shown here is derived from an EMBL/GenBank/DDBJ whole genome shotgun (WGS) entry which is preliminary data.</text>
</comment>
<dbReference type="GO" id="GO:0005886">
    <property type="term" value="C:plasma membrane"/>
    <property type="evidence" value="ECO:0007669"/>
    <property type="project" value="UniProtKB-SubCell"/>
</dbReference>
<evidence type="ECO:0000256" key="5">
    <source>
        <dbReference type="ARBA" id="ARBA00023136"/>
    </source>
</evidence>
<dbReference type="AlphaFoldDB" id="A0A1E2VD29"/>
<comment type="subcellular location">
    <subcellularLocation>
        <location evidence="1">Cell membrane</location>
        <topology evidence="1">Multi-pass membrane protein</topology>
    </subcellularLocation>
</comment>
<evidence type="ECO:0000256" key="4">
    <source>
        <dbReference type="ARBA" id="ARBA00022989"/>
    </source>
</evidence>
<evidence type="ECO:0000256" key="6">
    <source>
        <dbReference type="ARBA" id="ARBA00043993"/>
    </source>
</evidence>
<dbReference type="NCBIfam" id="TIGR01667">
    <property type="entry name" value="YCCS_YHFK"/>
    <property type="match status" value="1"/>
</dbReference>
<keyword evidence="5 7" id="KW-0472">Membrane</keyword>
<dbReference type="InterPro" id="IPR032692">
    <property type="entry name" value="YccS_N"/>
</dbReference>
<proteinExistence type="inferred from homology"/>
<feature type="transmembrane region" description="Helical" evidence="7">
    <location>
        <begin position="449"/>
        <end position="467"/>
    </location>
</feature>
<feature type="transmembrane region" description="Helical" evidence="7">
    <location>
        <begin position="21"/>
        <end position="38"/>
    </location>
</feature>
<feature type="transmembrane region" description="Helical" evidence="7">
    <location>
        <begin position="91"/>
        <end position="109"/>
    </location>
</feature>
<evidence type="ECO:0000256" key="1">
    <source>
        <dbReference type="ARBA" id="ARBA00004651"/>
    </source>
</evidence>
<dbReference type="InterPro" id="IPR010019">
    <property type="entry name" value="Integral_membrane_YccS"/>
</dbReference>
<feature type="transmembrane region" description="Helical" evidence="7">
    <location>
        <begin position="116"/>
        <end position="134"/>
    </location>
</feature>
<evidence type="ECO:0000256" key="2">
    <source>
        <dbReference type="ARBA" id="ARBA00022475"/>
    </source>
</evidence>
<dbReference type="Pfam" id="PF13515">
    <property type="entry name" value="FUSC_2"/>
    <property type="match status" value="1"/>
</dbReference>
<dbReference type="RefSeq" id="WP_068999746.1">
    <property type="nucleotide sequence ID" value="NZ_MDTQ01000001.1"/>
</dbReference>
<reference evidence="10 11" key="1">
    <citation type="submission" date="2016-08" db="EMBL/GenBank/DDBJ databases">
        <authorList>
            <person name="Seilhamer J.J."/>
        </authorList>
    </citation>
    <scope>NUCLEOTIDE SEQUENCE [LARGE SCALE GENOMIC DNA]</scope>
    <source>
        <strain evidence="10 11">PH27A</strain>
    </source>
</reference>
<feature type="transmembrane region" description="Helical" evidence="7">
    <location>
        <begin position="496"/>
        <end position="514"/>
    </location>
</feature>
<evidence type="ECO:0000313" key="10">
    <source>
        <dbReference type="EMBL" id="ODC04762.1"/>
    </source>
</evidence>
<keyword evidence="2" id="KW-1003">Cell membrane</keyword>
<feature type="transmembrane region" description="Helical" evidence="7">
    <location>
        <begin position="520"/>
        <end position="542"/>
    </location>
</feature>
<keyword evidence="3 7" id="KW-0812">Transmembrane</keyword>
<evidence type="ECO:0000256" key="3">
    <source>
        <dbReference type="ARBA" id="ARBA00022692"/>
    </source>
</evidence>
<evidence type="ECO:0000259" key="8">
    <source>
        <dbReference type="Pfam" id="PF12805"/>
    </source>
</evidence>
<evidence type="ECO:0000256" key="7">
    <source>
        <dbReference type="SAM" id="Phobius"/>
    </source>
</evidence>
<sequence>MASIRLMHTLRRLWTLDKFAYSLRTFIGLSGVMIWSWATHNLDQLIPLFLGVLASGLAETDDNWQHRALALFVTLICFAGASLSVELAFHHPWIFAPGLGVISFSIIMLGAIGQRYATISFATLILSIYTMINIEQHGGTEGTSIFHGPILLVIGASWYGLLSILWHALFTHQPVRQHLAILMKALGQYLKIKASLFEPVHGVDREERRLKLAQQNGMVVNALNAAKETLFSRLNTHQNSQRLDRYLRLYFIAQDIHERASSTHHNYGALARAFFHSDVLFRCQWLLYQQGEACRQLSKALLLRLPFDHSKSEQALKDLRASIQYLEGHQPEPEDKEQQRLMRSLNSLEINLTALERQLALADNPAVAPKQDDRKLLDRSPSGLKDAWRRIRSHLRLSSPIFRHAIRLSLALMAGYGLLKLIHPTQGYWIMLTTLFVCRPNFGTTYKYFRQRIIGTIIGLVSGWALISLFPWAMAQAVIAVLAGVLFFATRSSRYITATASITLMVLACFNQVGNGFGLIWPRMFDTLLGALIAAMAAIFILPDWQRRRLDRDALTVINNSRDYLKAIKHQYQQGKQDDLSYRLARRNAHNADAAFSTHLNTVLQEPRQYRQDADKGLNLLVITHSILGHLSTLGAHRRNADDVHSSSDLDDAFEQVITYLGQMSEALDQKQWLAPLNPSPMEWAERLESQAEAPNDEQRLAHLQLALLCRQMEPMREAVMALARLKPPQNKP</sequence>
<comment type="similarity">
    <text evidence="6">Belongs to the YccS/YhfK family.</text>
</comment>
<organism evidence="10 11">
    <name type="scientific">Terasakiispira papahanaumokuakeensis</name>
    <dbReference type="NCBI Taxonomy" id="197479"/>
    <lineage>
        <taxon>Bacteria</taxon>
        <taxon>Pseudomonadati</taxon>
        <taxon>Pseudomonadota</taxon>
        <taxon>Gammaproteobacteria</taxon>
        <taxon>Oceanospirillales</taxon>
        <taxon>Terasakiispira</taxon>
    </lineage>
</organism>
<name>A0A1E2VD29_9GAMM</name>
<gene>
    <name evidence="10" type="ORF">BFW38_15720</name>
</gene>
<accession>A0A1E2VD29</accession>
<feature type="domain" description="Integral membrane protein YccS N-terminal" evidence="8">
    <location>
        <begin position="71"/>
        <end position="359"/>
    </location>
</feature>